<sequence>MHLLLHGLGKELEAGDYHNLTKVFPGATPRAIKERVAKFKREHRQVWGDIEKLPSAPLVAPAKRAPRGSKSSSGRKIFDVESKVDNNTEVSPDAKTPGNQGAKALRPRTHNAGRKTPTLDGTGRPGIAYEIDDLGNVTFDEFTPKSGKRKADTRSPEPRFSISELDKLSDPELNIKHSVRAPTRILPAGKFPASSPPYFSGSSRRRSTVFKPAIEPEKDDLLSDEEEKVLANPAITFHRYKRPRFEQSPTRAHSSNKLQTMVPKLAPPTSPIMERAASLTPAKKLRPETRPEMRVRKPRRSLVGEPTIGLRGDAREMRSIDAEIEVDRPRVDKSTKEQDKKTKER</sequence>
<dbReference type="EMBL" id="JAWDJW010007147">
    <property type="protein sequence ID" value="KAK3062741.1"/>
    <property type="molecule type" value="Genomic_DNA"/>
</dbReference>
<dbReference type="Proteomes" id="UP001186974">
    <property type="component" value="Unassembled WGS sequence"/>
</dbReference>
<reference evidence="1" key="1">
    <citation type="submission" date="2024-09" db="EMBL/GenBank/DDBJ databases">
        <title>Black Yeasts Isolated from many extreme environments.</title>
        <authorList>
            <person name="Coleine C."/>
            <person name="Stajich J.E."/>
            <person name="Selbmann L."/>
        </authorList>
    </citation>
    <scope>NUCLEOTIDE SEQUENCE</scope>
    <source>
        <strain evidence="1">CCFEE 5737</strain>
    </source>
</reference>
<proteinExistence type="predicted"/>
<gene>
    <name evidence="1" type="ORF">LTS18_003450</name>
</gene>
<name>A0ACC3D6X0_9PEZI</name>
<comment type="caution">
    <text evidence="1">The sequence shown here is derived from an EMBL/GenBank/DDBJ whole genome shotgun (WGS) entry which is preliminary data.</text>
</comment>
<evidence type="ECO:0000313" key="1">
    <source>
        <dbReference type="EMBL" id="KAK3062741.1"/>
    </source>
</evidence>
<keyword evidence="2" id="KW-1185">Reference proteome</keyword>
<accession>A0ACC3D6X0</accession>
<organism evidence="1 2">
    <name type="scientific">Coniosporium uncinatum</name>
    <dbReference type="NCBI Taxonomy" id="93489"/>
    <lineage>
        <taxon>Eukaryota</taxon>
        <taxon>Fungi</taxon>
        <taxon>Dikarya</taxon>
        <taxon>Ascomycota</taxon>
        <taxon>Pezizomycotina</taxon>
        <taxon>Dothideomycetes</taxon>
        <taxon>Dothideomycetes incertae sedis</taxon>
        <taxon>Coniosporium</taxon>
    </lineage>
</organism>
<evidence type="ECO:0000313" key="2">
    <source>
        <dbReference type="Proteomes" id="UP001186974"/>
    </source>
</evidence>
<protein>
    <submittedName>
        <fullName evidence="1">Uncharacterized protein</fullName>
    </submittedName>
</protein>